<accession>A0A0G0UK37</accession>
<dbReference type="InterPro" id="IPR003362">
    <property type="entry name" value="Bact_transf"/>
</dbReference>
<protein>
    <recommendedName>
        <fullName evidence="8">Bacterial sugar transferase domain-containing protein</fullName>
    </recommendedName>
</protein>
<gene>
    <name evidence="9" type="ORF">UU38_C0001G0036</name>
</gene>
<comment type="similarity">
    <text evidence="2">Belongs to the bacterial sugar transferase family.</text>
</comment>
<proteinExistence type="inferred from homology"/>
<feature type="transmembrane region" description="Helical" evidence="7">
    <location>
        <begin position="260"/>
        <end position="284"/>
    </location>
</feature>
<evidence type="ECO:0000256" key="5">
    <source>
        <dbReference type="ARBA" id="ARBA00022989"/>
    </source>
</evidence>
<evidence type="ECO:0000256" key="3">
    <source>
        <dbReference type="ARBA" id="ARBA00022679"/>
    </source>
</evidence>
<evidence type="ECO:0000313" key="9">
    <source>
        <dbReference type="EMBL" id="KKR89134.1"/>
    </source>
</evidence>
<comment type="subcellular location">
    <subcellularLocation>
        <location evidence="1">Membrane</location>
        <topology evidence="1">Multi-pass membrane protein</topology>
    </subcellularLocation>
</comment>
<dbReference type="AlphaFoldDB" id="A0A0G0UK37"/>
<dbReference type="NCBIfam" id="TIGR03025">
    <property type="entry name" value="EPS_sugtrans"/>
    <property type="match status" value="1"/>
</dbReference>
<reference evidence="9 10" key="1">
    <citation type="journal article" date="2015" name="Nature">
        <title>rRNA introns, odd ribosomes, and small enigmatic genomes across a large radiation of phyla.</title>
        <authorList>
            <person name="Brown C.T."/>
            <person name="Hug L.A."/>
            <person name="Thomas B.C."/>
            <person name="Sharon I."/>
            <person name="Castelle C.J."/>
            <person name="Singh A."/>
            <person name="Wilkins M.J."/>
            <person name="Williams K.H."/>
            <person name="Banfield J.F."/>
        </authorList>
    </citation>
    <scope>NUCLEOTIDE SEQUENCE [LARGE SCALE GENOMIC DNA]</scope>
</reference>
<dbReference type="PANTHER" id="PTHR30576">
    <property type="entry name" value="COLANIC BIOSYNTHESIS UDP-GLUCOSE LIPID CARRIER TRANSFERASE"/>
    <property type="match status" value="1"/>
</dbReference>
<comment type="caution">
    <text evidence="9">The sequence shown here is derived from an EMBL/GenBank/DDBJ whole genome shotgun (WGS) entry which is preliminary data.</text>
</comment>
<feature type="domain" description="Bacterial sugar transferase" evidence="8">
    <location>
        <begin position="258"/>
        <end position="437"/>
    </location>
</feature>
<evidence type="ECO:0000256" key="7">
    <source>
        <dbReference type="SAM" id="Phobius"/>
    </source>
</evidence>
<dbReference type="EMBL" id="LCAK01000001">
    <property type="protein sequence ID" value="KKR89134.1"/>
    <property type="molecule type" value="Genomic_DNA"/>
</dbReference>
<dbReference type="InterPro" id="IPR017475">
    <property type="entry name" value="EPS_sugar_tfrase"/>
</dbReference>
<keyword evidence="5 7" id="KW-1133">Transmembrane helix</keyword>
<evidence type="ECO:0000259" key="8">
    <source>
        <dbReference type="Pfam" id="PF02397"/>
    </source>
</evidence>
<dbReference type="GO" id="GO:0016020">
    <property type="term" value="C:membrane"/>
    <property type="evidence" value="ECO:0007669"/>
    <property type="project" value="UniProtKB-SubCell"/>
</dbReference>
<feature type="transmembrane region" description="Helical" evidence="7">
    <location>
        <begin position="109"/>
        <end position="132"/>
    </location>
</feature>
<feature type="transmembrane region" description="Helical" evidence="7">
    <location>
        <begin position="12"/>
        <end position="32"/>
    </location>
</feature>
<keyword evidence="4 7" id="KW-0812">Transmembrane</keyword>
<dbReference type="PANTHER" id="PTHR30576:SF0">
    <property type="entry name" value="UNDECAPRENYL-PHOSPHATE N-ACETYLGALACTOSAMINYL 1-PHOSPHATE TRANSFERASE-RELATED"/>
    <property type="match status" value="1"/>
</dbReference>
<organism evidence="9 10">
    <name type="scientific">Candidatus Wolfebacteria bacterium GW2011_GWB1_41_12</name>
    <dbReference type="NCBI Taxonomy" id="1619006"/>
    <lineage>
        <taxon>Bacteria</taxon>
        <taxon>Candidatus Wolfeibacteriota</taxon>
    </lineage>
</organism>
<evidence type="ECO:0000256" key="6">
    <source>
        <dbReference type="ARBA" id="ARBA00023136"/>
    </source>
</evidence>
<evidence type="ECO:0000256" key="2">
    <source>
        <dbReference type="ARBA" id="ARBA00006464"/>
    </source>
</evidence>
<evidence type="ECO:0000256" key="1">
    <source>
        <dbReference type="ARBA" id="ARBA00004141"/>
    </source>
</evidence>
<keyword evidence="3" id="KW-0808">Transferase</keyword>
<sequence length="440" mass="51224">MFAQKLRSAAVFFGDVAFLYGALALTLFFRYGKFDFGNSFSVHLEPFSFIFTVWLLIFYLSDLYSNKFFRHNLNTLRNFLLAIIISVIISIIAFYAFEPFFKLTPKTNLLIFSVIFGIIDYSWRLSLGQLFISGGLRRQSLIIDDSPNANLIVDYLNDNPQAGYNVNLWLKEINKEKISDLSSLITDNKIETLIIGNAIKKNPLSIKQIYQLLPLEIQIFNSADFFELIFQKVPLEELEESWFIEEIAAGRRIYDTIKRAADIVIPFGLIMVFLPLFFLISILIKITSKGPVIYKQKRIGKNNRPFILYKFRSMKTGEKGPLWTEEKDKRLTFIGKILRYTHLDELPQLFNILKGNISFIGPRPERSELAEMYSSLPHYEIRHIIKPGLTGWAQVNYKPSASLEEAHEKLQYDIYYIKNRSLFLDFLIILKTIKYIFISH</sequence>
<dbReference type="PATRIC" id="fig|1619006.3.peg.39"/>
<evidence type="ECO:0000256" key="4">
    <source>
        <dbReference type="ARBA" id="ARBA00022692"/>
    </source>
</evidence>
<evidence type="ECO:0000313" key="10">
    <source>
        <dbReference type="Proteomes" id="UP000033918"/>
    </source>
</evidence>
<dbReference type="GO" id="GO:0016780">
    <property type="term" value="F:phosphotransferase activity, for other substituted phosphate groups"/>
    <property type="evidence" value="ECO:0007669"/>
    <property type="project" value="TreeGrafter"/>
</dbReference>
<keyword evidence="6 7" id="KW-0472">Membrane</keyword>
<name>A0A0G0UK37_9BACT</name>
<dbReference type="Pfam" id="PF02397">
    <property type="entry name" value="Bac_transf"/>
    <property type="match status" value="1"/>
</dbReference>
<feature type="transmembrane region" description="Helical" evidence="7">
    <location>
        <begin position="44"/>
        <end position="64"/>
    </location>
</feature>
<feature type="transmembrane region" description="Helical" evidence="7">
    <location>
        <begin position="76"/>
        <end position="97"/>
    </location>
</feature>
<dbReference type="Proteomes" id="UP000033918">
    <property type="component" value="Unassembled WGS sequence"/>
</dbReference>